<dbReference type="PANTHER" id="PTHR30614">
    <property type="entry name" value="MEMBRANE COMPONENT OF AMINO ACID ABC TRANSPORTER"/>
    <property type="match status" value="1"/>
</dbReference>
<dbReference type="GeneID" id="53316838"/>
<evidence type="ECO:0000256" key="7">
    <source>
        <dbReference type="ARBA" id="ARBA00022989"/>
    </source>
</evidence>
<evidence type="ECO:0000256" key="6">
    <source>
        <dbReference type="ARBA" id="ARBA00022970"/>
    </source>
</evidence>
<evidence type="ECO:0000313" key="12">
    <source>
        <dbReference type="Proteomes" id="UP000076066"/>
    </source>
</evidence>
<dbReference type="RefSeq" id="WP_066135016.1">
    <property type="nucleotide sequence ID" value="NZ_CP014525.1"/>
</dbReference>
<dbReference type="GO" id="GO:0006865">
    <property type="term" value="P:amino acid transport"/>
    <property type="evidence" value="ECO:0007669"/>
    <property type="project" value="UniProtKB-KW"/>
</dbReference>
<keyword evidence="5 9" id="KW-0812">Transmembrane</keyword>
<dbReference type="EMBL" id="CP014525">
    <property type="protein sequence ID" value="AMW34915.1"/>
    <property type="molecule type" value="Genomic_DNA"/>
</dbReference>
<keyword evidence="12" id="KW-1185">Reference proteome</keyword>
<dbReference type="Pfam" id="PF00528">
    <property type="entry name" value="BPD_transp_1"/>
    <property type="match status" value="1"/>
</dbReference>
<dbReference type="InterPro" id="IPR010065">
    <property type="entry name" value="AA_ABC_transptr_permease_3TM"/>
</dbReference>
<evidence type="ECO:0000256" key="9">
    <source>
        <dbReference type="RuleBase" id="RU363032"/>
    </source>
</evidence>
<reference evidence="11 12" key="1">
    <citation type="submission" date="2016-02" db="EMBL/GenBank/DDBJ databases">
        <title>Complete Genome of H5569, the type strain of the newly described species Haematospirillium jordaniae.</title>
        <authorList>
            <person name="Nicholson A.C."/>
            <person name="Humrighouse B.W."/>
            <person name="Loparov V."/>
            <person name="McQuiston J.R."/>
        </authorList>
    </citation>
    <scope>NUCLEOTIDE SEQUENCE [LARGE SCALE GENOMIC DNA]</scope>
    <source>
        <strain evidence="11 12">H5569</strain>
    </source>
</reference>
<dbReference type="PROSITE" id="PS50928">
    <property type="entry name" value="ABC_TM1"/>
    <property type="match status" value="1"/>
</dbReference>
<dbReference type="Proteomes" id="UP000076066">
    <property type="component" value="Chromosome"/>
</dbReference>
<dbReference type="Gene3D" id="1.10.3720.10">
    <property type="entry name" value="MetI-like"/>
    <property type="match status" value="2"/>
</dbReference>
<feature type="transmembrane region" description="Helical" evidence="9">
    <location>
        <begin position="21"/>
        <end position="40"/>
    </location>
</feature>
<dbReference type="CDD" id="cd06261">
    <property type="entry name" value="TM_PBP2"/>
    <property type="match status" value="1"/>
</dbReference>
<dbReference type="AlphaFoldDB" id="A0A143DDY0"/>
<dbReference type="STRING" id="1549855.AY555_06675"/>
<feature type="transmembrane region" description="Helical" evidence="9">
    <location>
        <begin position="94"/>
        <end position="114"/>
    </location>
</feature>
<sequence>MSEPGKSRSGGALLNDVRIRGIIAQVLVLGAVSALIAWLVHNTLSNLAALQIATGYGFLEREAAFDISESVIQYSPADTYLRVLAAGLLNTLKVSLIGIILATLIGTLFGIARLSSNWIIARIAGIYVEGLRNIPLLLQLFFWYALITEALPNPKQALQPLEGVFLSNRGIKIPWPVWETGHTIAVVGFFAALVVAFFLNVRATRIQNATGQRPGVLLPALGLMIIFPVLGWLAGGAPTEISTPVLRGFNFRGGANLSPEFTALLTGLTLYTGTFIAEIVRGGISAVPWGQTEAAVALGLKRSRVMRLILLPQALRVIIPPLTSQYLNLVKNSSLAVAIGYPDLVSVANTAINQTGQAVEGVAIIMAVYLTISLSISAFMNWYNSHIALRGGR</sequence>
<gene>
    <name evidence="11" type="ORF">AY555_06675</name>
</gene>
<keyword evidence="7 9" id="KW-1133">Transmembrane helix</keyword>
<evidence type="ECO:0000259" key="10">
    <source>
        <dbReference type="PROSITE" id="PS50928"/>
    </source>
</evidence>
<feature type="transmembrane region" description="Helical" evidence="9">
    <location>
        <begin position="215"/>
        <end position="234"/>
    </location>
</feature>
<comment type="subcellular location">
    <subcellularLocation>
        <location evidence="1">Cell inner membrane</location>
        <topology evidence="1">Multi-pass membrane protein</topology>
    </subcellularLocation>
    <subcellularLocation>
        <location evidence="9">Cell membrane</location>
        <topology evidence="9">Multi-pass membrane protein</topology>
    </subcellularLocation>
</comment>
<dbReference type="InterPro" id="IPR000515">
    <property type="entry name" value="MetI-like"/>
</dbReference>
<feature type="transmembrane region" description="Helical" evidence="9">
    <location>
        <begin position="362"/>
        <end position="383"/>
    </location>
</feature>
<keyword evidence="6" id="KW-0029">Amino-acid transport</keyword>
<feature type="transmembrane region" description="Helical" evidence="9">
    <location>
        <begin position="184"/>
        <end position="203"/>
    </location>
</feature>
<dbReference type="KEGG" id="hjo:AY555_06675"/>
<dbReference type="InterPro" id="IPR043429">
    <property type="entry name" value="ArtM/GltK/GlnP/TcyL/YhdX-like"/>
</dbReference>
<keyword evidence="4" id="KW-1003">Cell membrane</keyword>
<dbReference type="NCBIfam" id="TIGR01726">
    <property type="entry name" value="HEQRo_perm_3TM"/>
    <property type="match status" value="1"/>
</dbReference>
<evidence type="ECO:0000256" key="5">
    <source>
        <dbReference type="ARBA" id="ARBA00022692"/>
    </source>
</evidence>
<keyword evidence="8 9" id="KW-0472">Membrane</keyword>
<name>A0A143DDY0_9PROT</name>
<dbReference type="InterPro" id="IPR035906">
    <property type="entry name" value="MetI-like_sf"/>
</dbReference>
<evidence type="ECO:0000313" key="11">
    <source>
        <dbReference type="EMBL" id="AMW34915.1"/>
    </source>
</evidence>
<keyword evidence="3 9" id="KW-0813">Transport</keyword>
<evidence type="ECO:0000256" key="3">
    <source>
        <dbReference type="ARBA" id="ARBA00022448"/>
    </source>
</evidence>
<evidence type="ECO:0000256" key="8">
    <source>
        <dbReference type="ARBA" id="ARBA00023136"/>
    </source>
</evidence>
<dbReference type="GO" id="GO:0022857">
    <property type="term" value="F:transmembrane transporter activity"/>
    <property type="evidence" value="ECO:0007669"/>
    <property type="project" value="InterPro"/>
</dbReference>
<dbReference type="OrthoDB" id="9808531at2"/>
<dbReference type="GO" id="GO:0043190">
    <property type="term" value="C:ATP-binding cassette (ABC) transporter complex"/>
    <property type="evidence" value="ECO:0007669"/>
    <property type="project" value="InterPro"/>
</dbReference>
<feature type="transmembrane region" description="Helical" evidence="9">
    <location>
        <begin position="126"/>
        <end position="146"/>
    </location>
</feature>
<evidence type="ECO:0000256" key="2">
    <source>
        <dbReference type="ARBA" id="ARBA00010072"/>
    </source>
</evidence>
<dbReference type="SUPFAM" id="SSF161098">
    <property type="entry name" value="MetI-like"/>
    <property type="match status" value="2"/>
</dbReference>
<organism evidence="11 12">
    <name type="scientific">Haematospirillum jordaniae</name>
    <dbReference type="NCBI Taxonomy" id="1549855"/>
    <lineage>
        <taxon>Bacteria</taxon>
        <taxon>Pseudomonadati</taxon>
        <taxon>Pseudomonadota</taxon>
        <taxon>Alphaproteobacteria</taxon>
        <taxon>Rhodospirillales</taxon>
        <taxon>Novispirillaceae</taxon>
        <taxon>Haematospirillum</taxon>
    </lineage>
</organism>
<evidence type="ECO:0000256" key="1">
    <source>
        <dbReference type="ARBA" id="ARBA00004429"/>
    </source>
</evidence>
<dbReference type="PANTHER" id="PTHR30614:SF37">
    <property type="entry name" value="AMINO-ACID ABC TRANSPORTER PERMEASE PROTEIN YHDX-RELATED"/>
    <property type="match status" value="1"/>
</dbReference>
<proteinExistence type="inferred from homology"/>
<comment type="similarity">
    <text evidence="2">Belongs to the binding-protein-dependent transport system permease family. HisMQ subfamily.</text>
</comment>
<feature type="domain" description="ABC transmembrane type-1" evidence="10">
    <location>
        <begin position="88"/>
        <end position="380"/>
    </location>
</feature>
<protein>
    <submittedName>
        <fullName evidence="11">Amino acid ABC transporter permease</fullName>
    </submittedName>
</protein>
<evidence type="ECO:0000256" key="4">
    <source>
        <dbReference type="ARBA" id="ARBA00022475"/>
    </source>
</evidence>
<accession>A0A143DDY0</accession>